<feature type="domain" description="DUF6596" evidence="2">
    <location>
        <begin position="176"/>
        <end position="276"/>
    </location>
</feature>
<dbReference type="InterPro" id="IPR013325">
    <property type="entry name" value="RNA_pol_sigma_r2"/>
</dbReference>
<comment type="caution">
    <text evidence="3">The sequence shown here is derived from an EMBL/GenBank/DDBJ whole genome shotgun (WGS) entry which is preliminary data.</text>
</comment>
<sequence>MDRLGSAIAGARPRVVAALAARLRDLDLAEDAFSEAAASALAAWPSQAPRDPAAWLWRAALRKALDARRRAAVRARAAPDWPEPPPTPEDVLMAADGPIPDERLKLIFVCCHPALAADSRVALTLKVVCGLSTDRLARAFFVGEPAMLQRITRAKHKIAAAGVPFEVPQPDAWPERLEAVLATLEVAYAQAYEDAALAGQAAGFAQDVLRLSGMLAELMPDEPEALGLAALVRFAEARRPARLDDRGAMVPPPEQDMALWRRDLIMEGARLLGRAAGHGRSGPRQILATIHATHCARLETGRTDWATIAALYEVLAEIRPHAPVLVNRAVAIGEAQGAGAGLAALGRIDGLEGWLPYQAARAHLAARDGRPDDARRAYEAALGLGPAPAEQLYLEAQRRSLPG</sequence>
<dbReference type="OrthoDB" id="9780299at2"/>
<proteinExistence type="predicted"/>
<dbReference type="InterPro" id="IPR013324">
    <property type="entry name" value="RNA_pol_sigma_r3/r4-like"/>
</dbReference>
<gene>
    <name evidence="3" type="ORF">DJ019_13965</name>
</gene>
<dbReference type="SUPFAM" id="SSF88946">
    <property type="entry name" value="Sigma2 domain of RNA polymerase sigma factors"/>
    <property type="match status" value="1"/>
</dbReference>
<dbReference type="RefSeq" id="WP_111276667.1">
    <property type="nucleotide sequence ID" value="NZ_QFYS01000006.1"/>
</dbReference>
<dbReference type="SUPFAM" id="SSF88659">
    <property type="entry name" value="Sigma3 and sigma4 domains of RNA polymerase sigma factors"/>
    <property type="match status" value="1"/>
</dbReference>
<dbReference type="GO" id="GO:0006352">
    <property type="term" value="P:DNA-templated transcription initiation"/>
    <property type="evidence" value="ECO:0007669"/>
    <property type="project" value="InterPro"/>
</dbReference>
<reference evidence="3 4" key="1">
    <citation type="submission" date="2018-05" db="EMBL/GenBank/DDBJ databases">
        <authorList>
            <person name="Lanie J.A."/>
            <person name="Ng W.-L."/>
            <person name="Kazmierczak K.M."/>
            <person name="Andrzejewski T.M."/>
            <person name="Davidsen T.M."/>
            <person name="Wayne K.J."/>
            <person name="Tettelin H."/>
            <person name="Glass J.I."/>
            <person name="Rusch D."/>
            <person name="Podicherti R."/>
            <person name="Tsui H.-C.T."/>
            <person name="Winkler M.E."/>
        </authorList>
    </citation>
    <scope>NUCLEOTIDE SEQUENCE [LARGE SCALE GENOMIC DNA]</scope>
    <source>
        <strain evidence="3 4">BUT-10</strain>
    </source>
</reference>
<dbReference type="PANTHER" id="PTHR47756">
    <property type="entry name" value="BLL6612 PROTEIN-RELATED"/>
    <property type="match status" value="1"/>
</dbReference>
<protein>
    <submittedName>
        <fullName evidence="3">RNA polymerase sigma factor</fullName>
    </submittedName>
</protein>
<dbReference type="InterPro" id="IPR007627">
    <property type="entry name" value="RNA_pol_sigma70_r2"/>
</dbReference>
<dbReference type="Gene3D" id="1.10.1740.10">
    <property type="match status" value="1"/>
</dbReference>
<dbReference type="Pfam" id="PF20239">
    <property type="entry name" value="DUF6596"/>
    <property type="match status" value="1"/>
</dbReference>
<dbReference type="Pfam" id="PF04542">
    <property type="entry name" value="Sigma70_r2"/>
    <property type="match status" value="1"/>
</dbReference>
<evidence type="ECO:0000259" key="2">
    <source>
        <dbReference type="Pfam" id="PF20239"/>
    </source>
</evidence>
<accession>A0A328BA09</accession>
<feature type="domain" description="RNA polymerase sigma-70 region 2" evidence="1">
    <location>
        <begin position="12"/>
        <end position="72"/>
    </location>
</feature>
<dbReference type="AlphaFoldDB" id="A0A328BA09"/>
<dbReference type="Proteomes" id="UP000249524">
    <property type="component" value="Unassembled WGS sequence"/>
</dbReference>
<evidence type="ECO:0000259" key="1">
    <source>
        <dbReference type="Pfam" id="PF04542"/>
    </source>
</evidence>
<organism evidence="3 4">
    <name type="scientific">Phenylobacterium kunshanense</name>
    <dbReference type="NCBI Taxonomy" id="1445034"/>
    <lineage>
        <taxon>Bacteria</taxon>
        <taxon>Pseudomonadati</taxon>
        <taxon>Pseudomonadota</taxon>
        <taxon>Alphaproteobacteria</taxon>
        <taxon>Caulobacterales</taxon>
        <taxon>Caulobacteraceae</taxon>
        <taxon>Phenylobacterium</taxon>
    </lineage>
</organism>
<name>A0A328BA09_9CAUL</name>
<keyword evidence="4" id="KW-1185">Reference proteome</keyword>
<dbReference type="EMBL" id="QFYS01000006">
    <property type="protein sequence ID" value="RAK64280.1"/>
    <property type="molecule type" value="Genomic_DNA"/>
</dbReference>
<evidence type="ECO:0000313" key="3">
    <source>
        <dbReference type="EMBL" id="RAK64280.1"/>
    </source>
</evidence>
<dbReference type="PANTHER" id="PTHR47756:SF2">
    <property type="entry name" value="BLL6612 PROTEIN"/>
    <property type="match status" value="1"/>
</dbReference>
<dbReference type="InterPro" id="IPR046531">
    <property type="entry name" value="DUF6596"/>
</dbReference>
<dbReference type="GO" id="GO:0003700">
    <property type="term" value="F:DNA-binding transcription factor activity"/>
    <property type="evidence" value="ECO:0007669"/>
    <property type="project" value="InterPro"/>
</dbReference>
<evidence type="ECO:0000313" key="4">
    <source>
        <dbReference type="Proteomes" id="UP000249524"/>
    </source>
</evidence>